<comment type="caution">
    <text evidence="1">The sequence shown here is derived from an EMBL/GenBank/DDBJ whole genome shotgun (WGS) entry which is preliminary data.</text>
</comment>
<sequence>MDEFVTLLDECMVWYRDKRIKLEYGMSIMDKRIELGLVA</sequence>
<dbReference type="Proteomes" id="UP000181801">
    <property type="component" value="Unassembled WGS sequence"/>
</dbReference>
<proteinExistence type="predicted"/>
<name>A0A1S2VX68_BIFLN</name>
<protein>
    <submittedName>
        <fullName evidence="1">Integrase</fullName>
    </submittedName>
</protein>
<accession>A0A1S2VX68</accession>
<evidence type="ECO:0000313" key="1">
    <source>
        <dbReference type="EMBL" id="OIN63334.1"/>
    </source>
</evidence>
<gene>
    <name evidence="1" type="ORF">BFS26_05860</name>
</gene>
<dbReference type="EMBL" id="MOAE01000032">
    <property type="protein sequence ID" value="OIN63334.1"/>
    <property type="molecule type" value="Genomic_DNA"/>
</dbReference>
<reference evidence="1 2" key="1">
    <citation type="journal article" date="2016" name="BMC Microbiol.">
        <title>Fucosyllactose and L-fucose utilization of infant Bifidobacterium longum and Bifidobacterium kashiwanohense.</title>
        <authorList>
            <person name="Bunesova V."/>
            <person name="Lacroix C."/>
            <person name="Schwab C."/>
        </authorList>
    </citation>
    <scope>NUCLEOTIDE SEQUENCE [LARGE SCALE GENOMIC DNA]</scope>
    <source>
        <strain evidence="1 2">BSM11-5</strain>
    </source>
</reference>
<dbReference type="AlphaFoldDB" id="A0A1S2VX68"/>
<evidence type="ECO:0000313" key="2">
    <source>
        <dbReference type="Proteomes" id="UP000181801"/>
    </source>
</evidence>
<organism evidence="1 2">
    <name type="scientific">Bifidobacterium longum subsp. suis</name>
    <dbReference type="NCBI Taxonomy" id="1695"/>
    <lineage>
        <taxon>Bacteria</taxon>
        <taxon>Bacillati</taxon>
        <taxon>Actinomycetota</taxon>
        <taxon>Actinomycetes</taxon>
        <taxon>Bifidobacteriales</taxon>
        <taxon>Bifidobacteriaceae</taxon>
        <taxon>Bifidobacterium</taxon>
    </lineage>
</organism>